<comment type="caution">
    <text evidence="1">The sequence shown here is derived from an EMBL/GenBank/DDBJ whole genome shotgun (WGS) entry which is preliminary data.</text>
</comment>
<name>A0A4C1XUS5_EUMVA</name>
<reference evidence="1 2" key="1">
    <citation type="journal article" date="2019" name="Commun. Biol.">
        <title>The bagworm genome reveals a unique fibroin gene that provides high tensile strength.</title>
        <authorList>
            <person name="Kono N."/>
            <person name="Nakamura H."/>
            <person name="Ohtoshi R."/>
            <person name="Tomita M."/>
            <person name="Numata K."/>
            <person name="Arakawa K."/>
        </authorList>
    </citation>
    <scope>NUCLEOTIDE SEQUENCE [LARGE SCALE GENOMIC DNA]</scope>
</reference>
<accession>A0A4C1XUS5</accession>
<evidence type="ECO:0000313" key="1">
    <source>
        <dbReference type="EMBL" id="GBP66870.1"/>
    </source>
</evidence>
<proteinExistence type="predicted"/>
<dbReference type="AlphaFoldDB" id="A0A4C1XUS5"/>
<keyword evidence="2" id="KW-1185">Reference proteome</keyword>
<gene>
    <name evidence="1" type="ORF">EVAR_18041_1</name>
</gene>
<organism evidence="1 2">
    <name type="scientific">Eumeta variegata</name>
    <name type="common">Bagworm moth</name>
    <name type="synonym">Eumeta japonica</name>
    <dbReference type="NCBI Taxonomy" id="151549"/>
    <lineage>
        <taxon>Eukaryota</taxon>
        <taxon>Metazoa</taxon>
        <taxon>Ecdysozoa</taxon>
        <taxon>Arthropoda</taxon>
        <taxon>Hexapoda</taxon>
        <taxon>Insecta</taxon>
        <taxon>Pterygota</taxon>
        <taxon>Neoptera</taxon>
        <taxon>Endopterygota</taxon>
        <taxon>Lepidoptera</taxon>
        <taxon>Glossata</taxon>
        <taxon>Ditrysia</taxon>
        <taxon>Tineoidea</taxon>
        <taxon>Psychidae</taxon>
        <taxon>Oiketicinae</taxon>
        <taxon>Eumeta</taxon>
    </lineage>
</organism>
<dbReference type="EMBL" id="BGZK01000970">
    <property type="protein sequence ID" value="GBP66870.1"/>
    <property type="molecule type" value="Genomic_DNA"/>
</dbReference>
<protein>
    <submittedName>
        <fullName evidence="1">Uncharacterized protein</fullName>
    </submittedName>
</protein>
<sequence>MTYLYKIQNYLRLGGHSGKTRGPLSIPLISCFTHHFDAALSNVRKETPFGMRQATLANRRNTNATRYARGPARRLSEIGMVIGQESILISGFERRQSSLSTQDI</sequence>
<evidence type="ECO:0000313" key="2">
    <source>
        <dbReference type="Proteomes" id="UP000299102"/>
    </source>
</evidence>
<dbReference type="Proteomes" id="UP000299102">
    <property type="component" value="Unassembled WGS sequence"/>
</dbReference>